<evidence type="ECO:0000259" key="2">
    <source>
        <dbReference type="Pfam" id="PF20469"/>
    </source>
</evidence>
<dbReference type="GO" id="GO:0005524">
    <property type="term" value="F:ATP binding"/>
    <property type="evidence" value="ECO:0007669"/>
    <property type="project" value="InterPro"/>
</dbReference>
<dbReference type="InterPro" id="IPR027417">
    <property type="entry name" value="P-loop_NTPase"/>
</dbReference>
<protein>
    <submittedName>
        <fullName evidence="3">OLD family endonuclease</fullName>
    </submittedName>
</protein>
<evidence type="ECO:0000313" key="4">
    <source>
        <dbReference type="Proteomes" id="UP000190750"/>
    </source>
</evidence>
<evidence type="ECO:0000259" key="1">
    <source>
        <dbReference type="Pfam" id="PF13304"/>
    </source>
</evidence>
<dbReference type="STRING" id="28066.RF819_12520"/>
<dbReference type="PANTHER" id="PTHR43581:SF4">
    <property type="entry name" value="ATP_GTP PHOSPHATASE"/>
    <property type="match status" value="1"/>
</dbReference>
<dbReference type="AlphaFoldDB" id="A0A1T1ATK4"/>
<feature type="domain" description="OLD protein-like TOPRIM" evidence="2">
    <location>
        <begin position="369"/>
        <end position="433"/>
    </location>
</feature>
<dbReference type="GO" id="GO:0016887">
    <property type="term" value="F:ATP hydrolysis activity"/>
    <property type="evidence" value="ECO:0007669"/>
    <property type="project" value="InterPro"/>
</dbReference>
<keyword evidence="3" id="KW-0255">Endonuclease</keyword>
<accession>A0A1T1ATK4</accession>
<keyword evidence="3" id="KW-0540">Nuclease</keyword>
<dbReference type="Gene3D" id="3.40.50.300">
    <property type="entry name" value="P-loop containing nucleotide triphosphate hydrolases"/>
    <property type="match status" value="1"/>
</dbReference>
<feature type="domain" description="ATPase AAA-type core" evidence="1">
    <location>
        <begin position="39"/>
        <end position="333"/>
    </location>
</feature>
<comment type="caution">
    <text evidence="3">The sequence shown here is derived from an EMBL/GenBank/DDBJ whole genome shotgun (WGS) entry which is preliminary data.</text>
</comment>
<dbReference type="InterPro" id="IPR051396">
    <property type="entry name" value="Bact_Antivir_Def_Nuclease"/>
</dbReference>
<keyword evidence="4" id="KW-1185">Reference proteome</keyword>
<sequence>MRLFLAIENDMAKTARIYKITIQRFRGIHSLTWLPAKGMNVILGGGDVGKTTILEAIALLLSPSNTAVISEADYWARDSAQEFVIEAVMTLPDTTGIGSQNTFAWPWAWNGQDAITPSANGEEDLPEPGEPVYRVRVRGTTELEITWEVMQPNEEIDHFSTAVRRRIGLVRMSADERNDRDLRLVYGSALDRLLADNALRARIGKEVAGLNLHDSLNDKAKEAIESLDARMAGAALPCDLKLGLTTSQGLSIGALIGLMATKNGVTLPLSSWGSGTRRMAALEIASSTGKEASVTLIDEIERGLEPYRLRKLINILTSQHGQIFLTTHSPVAISCAEDAHLWYLDSLGSIGALPRDKIGPQQKRDPETFLARVAVIAEGPTEVGFLQYLLEKAFKGNPLDHGVRVCDGQGNSATLDLLETLASSGLLFAGLVDDEGTAPERWKKLKDKLKGRLHQWPKGCTEDHVIGAVPEANLLALLKDAEGELDGYRLRTLAERLGLQDKSTEAIDAALKASGKTWRALIIAAASGSKDGAPAGQEKAWKKHSQQWFKSTVGGQELAQKMVTLGAWTEVQPQLLPLINAVLAAVGHQALQELDL</sequence>
<organism evidence="3 4">
    <name type="scientific">Rhodoferax fermentans</name>
    <dbReference type="NCBI Taxonomy" id="28066"/>
    <lineage>
        <taxon>Bacteria</taxon>
        <taxon>Pseudomonadati</taxon>
        <taxon>Pseudomonadota</taxon>
        <taxon>Betaproteobacteria</taxon>
        <taxon>Burkholderiales</taxon>
        <taxon>Comamonadaceae</taxon>
        <taxon>Rhodoferax</taxon>
    </lineage>
</organism>
<dbReference type="Pfam" id="PF13304">
    <property type="entry name" value="AAA_21"/>
    <property type="match status" value="1"/>
</dbReference>
<reference evidence="3 4" key="1">
    <citation type="submission" date="2017-01" db="EMBL/GenBank/DDBJ databases">
        <title>Genome sequencing of Rhodoferax fermentans JCM 7819.</title>
        <authorList>
            <person name="Kim Y.J."/>
            <person name="Farh M.E.-A."/>
            <person name="Yang D.-C."/>
        </authorList>
    </citation>
    <scope>NUCLEOTIDE SEQUENCE [LARGE SCALE GENOMIC DNA]</scope>
    <source>
        <strain evidence="3 4">JCM 7819</strain>
    </source>
</reference>
<dbReference type="EMBL" id="MTJN01000002">
    <property type="protein sequence ID" value="OOV07442.1"/>
    <property type="molecule type" value="Genomic_DNA"/>
</dbReference>
<proteinExistence type="predicted"/>
<gene>
    <name evidence="3" type="ORF">RF819_12520</name>
</gene>
<dbReference type="PANTHER" id="PTHR43581">
    <property type="entry name" value="ATP/GTP PHOSPHATASE"/>
    <property type="match status" value="1"/>
</dbReference>
<dbReference type="SUPFAM" id="SSF52540">
    <property type="entry name" value="P-loop containing nucleoside triphosphate hydrolases"/>
    <property type="match status" value="1"/>
</dbReference>
<dbReference type="Pfam" id="PF20469">
    <property type="entry name" value="OLD-like_TOPRIM"/>
    <property type="match status" value="1"/>
</dbReference>
<evidence type="ECO:0000313" key="3">
    <source>
        <dbReference type="EMBL" id="OOV07442.1"/>
    </source>
</evidence>
<dbReference type="OrthoDB" id="3322489at2"/>
<dbReference type="Proteomes" id="UP000190750">
    <property type="component" value="Unassembled WGS sequence"/>
</dbReference>
<keyword evidence="3" id="KW-0378">Hydrolase</keyword>
<dbReference type="InterPro" id="IPR003959">
    <property type="entry name" value="ATPase_AAA_core"/>
</dbReference>
<dbReference type="InterPro" id="IPR034139">
    <property type="entry name" value="TOPRIM_OLD"/>
</dbReference>
<dbReference type="GO" id="GO:0004519">
    <property type="term" value="F:endonuclease activity"/>
    <property type="evidence" value="ECO:0007669"/>
    <property type="project" value="UniProtKB-KW"/>
</dbReference>
<name>A0A1T1ATK4_RHOFE</name>